<organism evidence="2 3">
    <name type="scientific">Parashewanella curva</name>
    <dbReference type="NCBI Taxonomy" id="2338552"/>
    <lineage>
        <taxon>Bacteria</taxon>
        <taxon>Pseudomonadati</taxon>
        <taxon>Pseudomonadota</taxon>
        <taxon>Gammaproteobacteria</taxon>
        <taxon>Alteromonadales</taxon>
        <taxon>Shewanellaceae</taxon>
        <taxon>Parashewanella</taxon>
    </lineage>
</organism>
<feature type="region of interest" description="Disordered" evidence="1">
    <location>
        <begin position="1"/>
        <end position="30"/>
    </location>
</feature>
<keyword evidence="3" id="KW-1185">Reference proteome</keyword>
<gene>
    <name evidence="2" type="ORF">D5018_20895</name>
</gene>
<feature type="compositionally biased region" description="Polar residues" evidence="1">
    <location>
        <begin position="15"/>
        <end position="24"/>
    </location>
</feature>
<dbReference type="RefSeq" id="WP_207819410.1">
    <property type="nucleotide sequence ID" value="NZ_ML014902.1"/>
</dbReference>
<dbReference type="AlphaFoldDB" id="A0A3L8PQW4"/>
<feature type="non-terminal residue" evidence="2">
    <location>
        <position position="61"/>
    </location>
</feature>
<name>A0A3L8PQW4_9GAMM</name>
<dbReference type="Proteomes" id="UP000281474">
    <property type="component" value="Unassembled WGS sequence"/>
</dbReference>
<comment type="caution">
    <text evidence="2">The sequence shown here is derived from an EMBL/GenBank/DDBJ whole genome shotgun (WGS) entry which is preliminary data.</text>
</comment>
<evidence type="ECO:0000313" key="2">
    <source>
        <dbReference type="EMBL" id="RLV57745.1"/>
    </source>
</evidence>
<reference evidence="2 3" key="1">
    <citation type="submission" date="2018-09" db="EMBL/GenBank/DDBJ databases">
        <title>Phylogeny of the Shewanellaceae, and recommendation for two new genera, Pseudoshewanella and Parashewanella.</title>
        <authorList>
            <person name="Wang G."/>
        </authorList>
    </citation>
    <scope>NUCLEOTIDE SEQUENCE [LARGE SCALE GENOMIC DNA]</scope>
    <source>
        <strain evidence="2 3">C51</strain>
    </source>
</reference>
<evidence type="ECO:0000313" key="3">
    <source>
        <dbReference type="Proteomes" id="UP000281474"/>
    </source>
</evidence>
<evidence type="ECO:0000256" key="1">
    <source>
        <dbReference type="SAM" id="MobiDB-lite"/>
    </source>
</evidence>
<protein>
    <submittedName>
        <fullName evidence="2">Uncharacterized protein</fullName>
    </submittedName>
</protein>
<proteinExistence type="predicted"/>
<accession>A0A3L8PQW4</accession>
<dbReference type="EMBL" id="QZEI01000153">
    <property type="protein sequence ID" value="RLV57745.1"/>
    <property type="molecule type" value="Genomic_DNA"/>
</dbReference>
<sequence length="61" mass="6912">MKLRGSTIHPLGEAKNTQSSPQNTPEDRPQIEIDTFDGKVHVEWDSDAELTPYGQLPFFIQ</sequence>